<accession>A0A0M6YG81</accession>
<feature type="transmembrane region" description="Helical" evidence="1">
    <location>
        <begin position="42"/>
        <end position="63"/>
    </location>
</feature>
<name>A0A0M6YG81_9RHOB</name>
<reference evidence="2 3" key="1">
    <citation type="submission" date="2015-07" db="EMBL/GenBank/DDBJ databases">
        <authorList>
            <person name="Noorani M."/>
        </authorList>
    </citation>
    <scope>NUCLEOTIDE SEQUENCE [LARGE SCALE GENOMIC DNA]</scope>
    <source>
        <strain evidence="2 3">CECT 7802</strain>
    </source>
</reference>
<keyword evidence="1" id="KW-0472">Membrane</keyword>
<dbReference type="Proteomes" id="UP000049222">
    <property type="component" value="Unassembled WGS sequence"/>
</dbReference>
<proteinExistence type="predicted"/>
<evidence type="ECO:0000256" key="1">
    <source>
        <dbReference type="SAM" id="Phobius"/>
    </source>
</evidence>
<keyword evidence="1" id="KW-1133">Transmembrane helix</keyword>
<feature type="transmembrane region" description="Helical" evidence="1">
    <location>
        <begin position="18"/>
        <end position="35"/>
    </location>
</feature>
<evidence type="ECO:0000313" key="3">
    <source>
        <dbReference type="Proteomes" id="UP000049222"/>
    </source>
</evidence>
<keyword evidence="1" id="KW-0812">Transmembrane</keyword>
<gene>
    <name evidence="2" type="ORF">JDO7802_00952</name>
</gene>
<dbReference type="AlphaFoldDB" id="A0A0M6YG81"/>
<dbReference type="STRING" id="420998.JDO7802_00952"/>
<feature type="transmembrane region" description="Helical" evidence="1">
    <location>
        <begin position="98"/>
        <end position="116"/>
    </location>
</feature>
<keyword evidence="3" id="KW-1185">Reference proteome</keyword>
<protein>
    <submittedName>
        <fullName evidence="2">Uncharacterized protein</fullName>
    </submittedName>
</protein>
<evidence type="ECO:0000313" key="2">
    <source>
        <dbReference type="EMBL" id="CTQ48944.1"/>
    </source>
</evidence>
<organism evidence="2 3">
    <name type="scientific">Jannaschia donghaensis</name>
    <dbReference type="NCBI Taxonomy" id="420998"/>
    <lineage>
        <taxon>Bacteria</taxon>
        <taxon>Pseudomonadati</taxon>
        <taxon>Pseudomonadota</taxon>
        <taxon>Alphaproteobacteria</taxon>
        <taxon>Rhodobacterales</taxon>
        <taxon>Roseobacteraceae</taxon>
        <taxon>Jannaschia</taxon>
    </lineage>
</organism>
<dbReference type="OrthoDB" id="7874759at2"/>
<sequence>MEFGYTGDSFQTLTQSEQLGLAGLSMFLGGWILALGNRLTGLGWAIGVFWAFIWLSPQVYYLYYQMIFDGLPWQMVVKDPPGPVRIVHLLTFQAEGTLSAHGKGVLGWGLIGLALWRRRQDRAQAQRPTT</sequence>
<dbReference type="EMBL" id="CXSU01000011">
    <property type="protein sequence ID" value="CTQ48944.1"/>
    <property type="molecule type" value="Genomic_DNA"/>
</dbReference>
<dbReference type="RefSeq" id="WP_055083168.1">
    <property type="nucleotide sequence ID" value="NZ_CXSU01000011.1"/>
</dbReference>